<dbReference type="NCBIfam" id="NF008323">
    <property type="entry name" value="PRK11114.1-1"/>
    <property type="match status" value="1"/>
</dbReference>
<keyword evidence="17" id="KW-1185">Reference proteome</keyword>
<gene>
    <name evidence="16" type="ORF">IB286_01580</name>
</gene>
<dbReference type="Gene3D" id="2.60.120.260">
    <property type="entry name" value="Galactose-binding domain-like"/>
    <property type="match status" value="2"/>
</dbReference>
<evidence type="ECO:0000256" key="3">
    <source>
        <dbReference type="ARBA" id="ARBA00005186"/>
    </source>
</evidence>
<dbReference type="PANTHER" id="PTHR39083">
    <property type="entry name" value="CYCLIC DI-GMP-BINDING PROTEIN"/>
    <property type="match status" value="1"/>
</dbReference>
<name>A0A927BZ36_9GAMM</name>
<evidence type="ECO:0000256" key="11">
    <source>
        <dbReference type="ARBA" id="ARBA00022916"/>
    </source>
</evidence>
<evidence type="ECO:0000256" key="6">
    <source>
        <dbReference type="ARBA" id="ARBA00021844"/>
    </source>
</evidence>
<dbReference type="Pfam" id="PF03170">
    <property type="entry name" value="BcsB"/>
    <property type="match status" value="1"/>
</dbReference>
<dbReference type="InterPro" id="IPR018513">
    <property type="entry name" value="Cell_synthase_bac"/>
</dbReference>
<evidence type="ECO:0000256" key="10">
    <source>
        <dbReference type="ARBA" id="ARBA00022692"/>
    </source>
</evidence>
<dbReference type="GO" id="GO:0030244">
    <property type="term" value="P:cellulose biosynthetic process"/>
    <property type="evidence" value="ECO:0007669"/>
    <property type="project" value="UniProtKB-KW"/>
</dbReference>
<dbReference type="AlphaFoldDB" id="A0A927BZ36"/>
<evidence type="ECO:0000256" key="8">
    <source>
        <dbReference type="ARBA" id="ARBA00022519"/>
    </source>
</evidence>
<reference evidence="16" key="1">
    <citation type="submission" date="2020-09" db="EMBL/GenBank/DDBJ databases">
        <authorList>
            <person name="Yoon J.-W."/>
        </authorList>
    </citation>
    <scope>NUCLEOTIDE SEQUENCE</scope>
    <source>
        <strain evidence="16">KMU-158</strain>
    </source>
</reference>
<feature type="signal peptide" evidence="15">
    <location>
        <begin position="1"/>
        <end position="29"/>
    </location>
</feature>
<comment type="pathway">
    <text evidence="3 15">Glycan metabolism; bacterial cellulose biosynthesis.</text>
</comment>
<evidence type="ECO:0000256" key="1">
    <source>
        <dbReference type="ARBA" id="ARBA00002057"/>
    </source>
</evidence>
<evidence type="ECO:0000256" key="15">
    <source>
        <dbReference type="RuleBase" id="RU365021"/>
    </source>
</evidence>
<protein>
    <recommendedName>
        <fullName evidence="6 15">Cyclic di-GMP-binding protein</fullName>
    </recommendedName>
    <alternativeName>
        <fullName evidence="14 15">Cellulose synthase regulatory subunit</fullName>
    </alternativeName>
</protein>
<evidence type="ECO:0000256" key="7">
    <source>
        <dbReference type="ARBA" id="ARBA00022475"/>
    </source>
</evidence>
<evidence type="ECO:0000256" key="13">
    <source>
        <dbReference type="ARBA" id="ARBA00023136"/>
    </source>
</evidence>
<keyword evidence="8 15" id="KW-0997">Cell inner membrane</keyword>
<keyword evidence="13 15" id="KW-0472">Membrane</keyword>
<dbReference type="EMBL" id="JACXLD010000001">
    <property type="protein sequence ID" value="MBD2857679.1"/>
    <property type="molecule type" value="Genomic_DNA"/>
</dbReference>
<keyword evidence="15" id="KW-0732">Signal</keyword>
<evidence type="ECO:0000313" key="16">
    <source>
        <dbReference type="EMBL" id="MBD2857679.1"/>
    </source>
</evidence>
<dbReference type="GO" id="GO:0006011">
    <property type="term" value="P:UDP-alpha-D-glucose metabolic process"/>
    <property type="evidence" value="ECO:0007669"/>
    <property type="project" value="InterPro"/>
</dbReference>
<comment type="similarity">
    <text evidence="4 15">Belongs to the AcsB/BcsB family.</text>
</comment>
<accession>A0A927BZ36</accession>
<comment type="subunit">
    <text evidence="5 15">Tightly associated with the cellulose synthase catalytic subunit.</text>
</comment>
<comment type="caution">
    <text evidence="16">The sequence shown here is derived from an EMBL/GenBank/DDBJ whole genome shotgun (WGS) entry which is preliminary data.</text>
</comment>
<keyword evidence="10 15" id="KW-0812">Transmembrane</keyword>
<keyword evidence="12 15" id="KW-1133">Transmembrane helix</keyword>
<evidence type="ECO:0000313" key="17">
    <source>
        <dbReference type="Proteomes" id="UP000610558"/>
    </source>
</evidence>
<dbReference type="PANTHER" id="PTHR39083:SF1">
    <property type="entry name" value="CYCLIC DI-GMP-BINDING PROTEIN"/>
    <property type="match status" value="1"/>
</dbReference>
<keyword evidence="11 15" id="KW-0135">Cellulose biosynthesis</keyword>
<dbReference type="Proteomes" id="UP000610558">
    <property type="component" value="Unassembled WGS sequence"/>
</dbReference>
<evidence type="ECO:0000256" key="9">
    <source>
        <dbReference type="ARBA" id="ARBA00022636"/>
    </source>
</evidence>
<sequence length="759" mass="84630">MFKITSVSRTCLGLIFLSQLVLNPMLGHAAVSSKMTTEHSKTDTAPRQNYTLDLNKLGHSRSQNLKGSGSQVVLGFGSRLDEIIESAELDLKISTSPALLETLSHLKVYLNDEFMQAIPYRKSEIGQSQNYSIKLDPRYFSSYNQIRIEFIGHLNKECWNPDDPSIWTEISQASTLHLNSRKLKLSNELALLPAPFFDKNDFSAVTLPVVFGEQYDIKAIQAAAVASSYFGSLATWRGSQFPVLIDTLPQQHALVFASNDNRPKFLADLPKVDQPTLQLISHPENPYIKLLLIQGRDSEDLLTAVSALALGNPLLSGSIATIKQITELAPRKPYDAPNWIRTDRPVKLAELISSPSELETIGRLPAPIKVSLRLPPDLFTWQSRGIPLDLNFRYSPTASNLGDSKLNFYLNDQFVQSFKLTSSGQEKEDKLFRIPMLDNRLFKQEGDIRIPAFRVGTQNQLAFEFAFTSNSEGNCMTLPAGQTKASISGDSSLDFRGFPHYMEMPNLHAFVSAAYPFSRMADLSETAIVIRPEASRSEVETLLNIAGHMGASTGYPGVGLTVTDQWNEKQLQNKDILAIQLATDLPNTLYGNRDAALLLDNSLRELKRPRYEKRELFGHWSSSDKRTPVVDISLYADGDIATLSGSQSPLNRKRSTVILQTNAIENFSLISKALLDPSSHGKFFGSVASIRNTDIQSFQVGDTYFVGKLPVFKLIWYHFSNHPLLLVALSLLLIIILAITLWRLLSSMSARRLNLDDED</sequence>
<evidence type="ECO:0000256" key="12">
    <source>
        <dbReference type="ARBA" id="ARBA00022989"/>
    </source>
</evidence>
<dbReference type="PRINTS" id="PR01440">
    <property type="entry name" value="CELLSNTHASEB"/>
</dbReference>
<dbReference type="InterPro" id="IPR003920">
    <property type="entry name" value="Cell_synth_B"/>
</dbReference>
<comment type="subcellular location">
    <subcellularLocation>
        <location evidence="2">Cell inner membrane</location>
        <topology evidence="2">Single-pass membrane protein</topology>
    </subcellularLocation>
</comment>
<keyword evidence="7 15" id="KW-1003">Cell membrane</keyword>
<keyword evidence="9 15" id="KW-0973">c-di-GMP</keyword>
<evidence type="ECO:0000256" key="2">
    <source>
        <dbReference type="ARBA" id="ARBA00004377"/>
    </source>
</evidence>
<evidence type="ECO:0000256" key="5">
    <source>
        <dbReference type="ARBA" id="ARBA00011437"/>
    </source>
</evidence>
<evidence type="ECO:0000256" key="4">
    <source>
        <dbReference type="ARBA" id="ARBA00010714"/>
    </source>
</evidence>
<comment type="function">
    <text evidence="1 15">Binds the cellulose synthase activator, bis-(3'-5') cyclic diguanylic acid (c-di-GMP).</text>
</comment>
<feature type="transmembrane region" description="Helical" evidence="15">
    <location>
        <begin position="724"/>
        <end position="745"/>
    </location>
</feature>
<evidence type="ECO:0000256" key="14">
    <source>
        <dbReference type="ARBA" id="ARBA00033444"/>
    </source>
</evidence>
<organism evidence="16 17">
    <name type="scientific">Spongiibacter pelagi</name>
    <dbReference type="NCBI Taxonomy" id="2760804"/>
    <lineage>
        <taxon>Bacteria</taxon>
        <taxon>Pseudomonadati</taxon>
        <taxon>Pseudomonadota</taxon>
        <taxon>Gammaproteobacteria</taxon>
        <taxon>Cellvibrionales</taxon>
        <taxon>Spongiibacteraceae</taxon>
        <taxon>Spongiibacter</taxon>
    </lineage>
</organism>
<dbReference type="GO" id="GO:0005886">
    <property type="term" value="C:plasma membrane"/>
    <property type="evidence" value="ECO:0007669"/>
    <property type="project" value="UniProtKB-SubCell"/>
</dbReference>
<feature type="chain" id="PRO_5038160103" description="Cyclic di-GMP-binding protein" evidence="15">
    <location>
        <begin position="30"/>
        <end position="759"/>
    </location>
</feature>
<proteinExistence type="inferred from homology"/>